<dbReference type="AlphaFoldDB" id="A0A1C3NU85"/>
<proteinExistence type="predicted"/>
<evidence type="ECO:0008006" key="4">
    <source>
        <dbReference type="Google" id="ProtNLM"/>
    </source>
</evidence>
<feature type="region of interest" description="Disordered" evidence="1">
    <location>
        <begin position="348"/>
        <end position="371"/>
    </location>
</feature>
<accession>A0A1C3NU85</accession>
<keyword evidence="3" id="KW-1185">Reference proteome</keyword>
<dbReference type="SUPFAM" id="SSF54427">
    <property type="entry name" value="NTF2-like"/>
    <property type="match status" value="2"/>
</dbReference>
<reference evidence="3" key="1">
    <citation type="submission" date="2016-02" db="EMBL/GenBank/DDBJ databases">
        <authorList>
            <person name="Wibberg D."/>
        </authorList>
    </citation>
    <scope>NUCLEOTIDE SEQUENCE [LARGE SCALE GENOMIC DNA]</scope>
</reference>
<dbReference type="EMBL" id="FLUV01000281">
    <property type="protein sequence ID" value="SBW18519.1"/>
    <property type="molecule type" value="Genomic_DNA"/>
</dbReference>
<dbReference type="Gene3D" id="3.10.450.50">
    <property type="match status" value="2"/>
</dbReference>
<gene>
    <name evidence="2" type="ORF">FDG2_0700</name>
</gene>
<evidence type="ECO:0000313" key="2">
    <source>
        <dbReference type="EMBL" id="SBW18519.1"/>
    </source>
</evidence>
<evidence type="ECO:0000256" key="1">
    <source>
        <dbReference type="SAM" id="MobiDB-lite"/>
    </source>
</evidence>
<name>A0A1C3NU85_9ACTN</name>
<dbReference type="InterPro" id="IPR032710">
    <property type="entry name" value="NTF2-like_dom_sf"/>
</dbReference>
<protein>
    <recommendedName>
        <fullName evidence="4">SnoaL-like domain-containing protein</fullName>
    </recommendedName>
</protein>
<dbReference type="Proteomes" id="UP000199013">
    <property type="component" value="Unassembled WGS sequence"/>
</dbReference>
<sequence length="397" mass="45314">MNLEYAQAWLDAFFTSGEATRDFYAPDGIFTDPVLDQHINGHEKMMRLFPLWSMPDIFGTHKFIATSYLGNEKLGVFPWVWQANFNDNFLGMPTDGVAPYIEGITVQVYNEDGKVTRDWTYWDAIQCIKQLPYPIENPPATPHLWRDGWDQATDPMTAPRPCPPALDKLEWSPGPYAKDLLDQLRVVPEGAESVARMDLVDTKAQPWLDAFFISGEATRDFYAKDGIFEDPILDQHIVGHDRMMKLFPLWSMRDLFGTHKFIATDYLGGERLGVFNWVWQANFQGDVFLGMPTGGVKPFIDGITIQVYNDEGLVERDWTFWDGIQLIKQLPFPITAPPQTPHMWRDAYNPETDNLTSPRPIPEELQKQNWSPGPYDQGLIDALRAKLAADHPSVTSL</sequence>
<organism evidence="2 3">
    <name type="scientific">Candidatus Protofrankia californiensis</name>
    <dbReference type="NCBI Taxonomy" id="1839754"/>
    <lineage>
        <taxon>Bacteria</taxon>
        <taxon>Bacillati</taxon>
        <taxon>Actinomycetota</taxon>
        <taxon>Actinomycetes</taxon>
        <taxon>Frankiales</taxon>
        <taxon>Frankiaceae</taxon>
        <taxon>Protofrankia</taxon>
    </lineage>
</organism>
<evidence type="ECO:0000313" key="3">
    <source>
        <dbReference type="Proteomes" id="UP000199013"/>
    </source>
</evidence>